<feature type="compositionally biased region" description="Acidic residues" evidence="2">
    <location>
        <begin position="13"/>
        <end position="22"/>
    </location>
</feature>
<dbReference type="InterPro" id="IPR003228">
    <property type="entry name" value="TFIID_TAF12_dom"/>
</dbReference>
<dbReference type="Gene3D" id="1.10.20.10">
    <property type="entry name" value="Histone, subunit A"/>
    <property type="match status" value="1"/>
</dbReference>
<accession>A0AAU9FHQ9</accession>
<dbReference type="GO" id="GO:0046982">
    <property type="term" value="F:protein heterodimerization activity"/>
    <property type="evidence" value="ECO:0007669"/>
    <property type="project" value="InterPro"/>
</dbReference>
<sequence length="119" mass="13589">MEIEKVDLCSSDESVDSVETESEDCIEISSDDLKPRDESCEIAYCIASKENLRKFVQAVDPMSTMDDLALELFAKLADTFVDDVCKKMVKVCENPFQQINQAVLERTLEREYNIKLPKK</sequence>
<evidence type="ECO:0000256" key="2">
    <source>
        <dbReference type="SAM" id="MobiDB-lite"/>
    </source>
</evidence>
<evidence type="ECO:0000256" key="1">
    <source>
        <dbReference type="ARBA" id="ARBA00017484"/>
    </source>
</evidence>
<feature type="region of interest" description="Disordered" evidence="2">
    <location>
        <begin position="1"/>
        <end position="22"/>
    </location>
</feature>
<feature type="domain" description="Transcription initiation factor TFIID subunit 12" evidence="3">
    <location>
        <begin position="48"/>
        <end position="114"/>
    </location>
</feature>
<dbReference type="GO" id="GO:0005669">
    <property type="term" value="C:transcription factor TFIID complex"/>
    <property type="evidence" value="ECO:0007669"/>
    <property type="project" value="InterPro"/>
</dbReference>
<organism evidence="4 5">
    <name type="scientific">Drosophila madeirensis</name>
    <name type="common">Fruit fly</name>
    <dbReference type="NCBI Taxonomy" id="30013"/>
    <lineage>
        <taxon>Eukaryota</taxon>
        <taxon>Metazoa</taxon>
        <taxon>Ecdysozoa</taxon>
        <taxon>Arthropoda</taxon>
        <taxon>Hexapoda</taxon>
        <taxon>Insecta</taxon>
        <taxon>Pterygota</taxon>
        <taxon>Neoptera</taxon>
        <taxon>Endopterygota</taxon>
        <taxon>Diptera</taxon>
        <taxon>Brachycera</taxon>
        <taxon>Muscomorpha</taxon>
        <taxon>Ephydroidea</taxon>
        <taxon>Drosophilidae</taxon>
        <taxon>Drosophila</taxon>
        <taxon>Sophophora</taxon>
    </lineage>
</organism>
<reference evidence="4 5" key="1">
    <citation type="submission" date="2024-02" db="EMBL/GenBank/DDBJ databases">
        <title>A chromosome-level genome assembly of Drosophila madeirensis, a fruit fly species endemic to Madeira island.</title>
        <authorList>
            <person name="Tomihara K."/>
            <person name="Llopart A."/>
            <person name="Yamamoto D."/>
        </authorList>
    </citation>
    <scope>NUCLEOTIDE SEQUENCE [LARGE SCALE GENOMIC DNA]</scope>
    <source>
        <strain evidence="4 5">RF1</strain>
    </source>
</reference>
<gene>
    <name evidence="4" type="ORF">DMAD_12713</name>
</gene>
<protein>
    <recommendedName>
        <fullName evidence="1">Transcription initiation factor TFIID subunit 12</fullName>
    </recommendedName>
</protein>
<evidence type="ECO:0000313" key="4">
    <source>
        <dbReference type="EMBL" id="BFF95278.1"/>
    </source>
</evidence>
<dbReference type="InterPro" id="IPR009072">
    <property type="entry name" value="Histone-fold"/>
</dbReference>
<evidence type="ECO:0000313" key="5">
    <source>
        <dbReference type="Proteomes" id="UP001500889"/>
    </source>
</evidence>
<dbReference type="EMBL" id="AP029264">
    <property type="protein sequence ID" value="BFF95278.1"/>
    <property type="molecule type" value="Genomic_DNA"/>
</dbReference>
<proteinExistence type="predicted"/>
<dbReference type="Proteomes" id="UP001500889">
    <property type="component" value="Chromosome U"/>
</dbReference>
<keyword evidence="5" id="KW-1185">Reference proteome</keyword>
<dbReference type="GO" id="GO:0006352">
    <property type="term" value="P:DNA-templated transcription initiation"/>
    <property type="evidence" value="ECO:0007669"/>
    <property type="project" value="InterPro"/>
</dbReference>
<dbReference type="Pfam" id="PF03847">
    <property type="entry name" value="TFIID_20kDa"/>
    <property type="match status" value="1"/>
</dbReference>
<dbReference type="AlphaFoldDB" id="A0AAU9FHQ9"/>
<name>A0AAU9FHQ9_DROMD</name>
<evidence type="ECO:0000259" key="3">
    <source>
        <dbReference type="Pfam" id="PF03847"/>
    </source>
</evidence>